<gene>
    <name evidence="1" type="ORF">OPT61_g6733</name>
</gene>
<sequence>MSIQHVQNAPQASDFTPLQEHQEQTPATFFGAKPVTYANYSAVTLSAPASQLKEDPVFAKFSTTTDGDDTLIKDVDIWVTSESLILFQNAPTPTGAAISYPTIALHATMKWKSTTEALYMNLSLNDAETVNDEEDIQTLELTVLPPNYASSPDSACIKDIFSAMNTCADLHPDPNADDEGDDIEGDLTAPGASGWITAENMDQYVDEEGNFNGMVIGEELGPGAGTVRQRDDNDSSNGVNGDDIKWSRTGDRESDNRPPSPDDLLVGEPNADIPEQMPNTVERVEEHGEREEALERDLGGNGPRCDRRNHGGGLEVPSGVGSGEVCETEEVQGARQSDARDAVQRRRIPGNLRAVDGQMRRDGAVEALLA</sequence>
<evidence type="ECO:0000313" key="1">
    <source>
        <dbReference type="EMBL" id="KAJ8110419.1"/>
    </source>
</evidence>
<protein>
    <submittedName>
        <fullName evidence="1">Uncharacterized protein</fullName>
    </submittedName>
</protein>
<accession>A0ACC2I4Z5</accession>
<dbReference type="EMBL" id="JAPHNI010000501">
    <property type="protein sequence ID" value="KAJ8110419.1"/>
    <property type="molecule type" value="Genomic_DNA"/>
</dbReference>
<dbReference type="Proteomes" id="UP001153331">
    <property type="component" value="Unassembled WGS sequence"/>
</dbReference>
<keyword evidence="2" id="KW-1185">Reference proteome</keyword>
<evidence type="ECO:0000313" key="2">
    <source>
        <dbReference type="Proteomes" id="UP001153331"/>
    </source>
</evidence>
<reference evidence="1" key="1">
    <citation type="submission" date="2022-11" db="EMBL/GenBank/DDBJ databases">
        <title>Genome Sequence of Boeremia exigua.</title>
        <authorList>
            <person name="Buettner E."/>
        </authorList>
    </citation>
    <scope>NUCLEOTIDE SEQUENCE</scope>
    <source>
        <strain evidence="1">CU02</strain>
    </source>
</reference>
<name>A0ACC2I4Z5_9PLEO</name>
<proteinExistence type="predicted"/>
<comment type="caution">
    <text evidence="1">The sequence shown here is derived from an EMBL/GenBank/DDBJ whole genome shotgun (WGS) entry which is preliminary data.</text>
</comment>
<organism evidence="1 2">
    <name type="scientific">Boeremia exigua</name>
    <dbReference type="NCBI Taxonomy" id="749465"/>
    <lineage>
        <taxon>Eukaryota</taxon>
        <taxon>Fungi</taxon>
        <taxon>Dikarya</taxon>
        <taxon>Ascomycota</taxon>
        <taxon>Pezizomycotina</taxon>
        <taxon>Dothideomycetes</taxon>
        <taxon>Pleosporomycetidae</taxon>
        <taxon>Pleosporales</taxon>
        <taxon>Pleosporineae</taxon>
        <taxon>Didymellaceae</taxon>
        <taxon>Boeremia</taxon>
    </lineage>
</organism>